<dbReference type="EMBL" id="CR555307">
    <property type="protein sequence ID" value="CAI10296.1"/>
    <property type="molecule type" value="Genomic_DNA"/>
</dbReference>
<dbReference type="Pfam" id="PF01507">
    <property type="entry name" value="PAPS_reduct"/>
    <property type="match status" value="1"/>
</dbReference>
<sequence length="599" mass="66793">MDLFTAQVVRKEASLDELMAGSIASIKQLFDHGHPVLVAFSSGKDSSALMMLTFMAGIQAKQEGRNPRIAVCHSNTGVENPLIAELARCEMRKIEAYAARQGLDVQVHVAQPELLDSWGPRICGGRALPSYPGLNADCSVAWKCEPSRKLRLAIFEELGDEKEVVVCTGTRRSESARRGARMLKRGDSSVTPVRNKDGELVLSPIADWDTDAVFELLGLCGAGIIESYTDAQEVLTAYRDAGPTSCAVVNDSIMEGDKKGKNCGARFGCALCTVVQNDSSMDNLLSSDPDYAFMRGLGRLRNYLMAIQHDMGRRLWVGRTIRKSHIAIRPDVFSPEEMRRIYRYAVTLDVEEAEAAQAQGIEPRFRLIPPDAAVCVDLLWSRDGHFDGFAAIADYLDIWHGGRRFPVPEAVEVLSADRPQPHFLEVGEDWAEACGDHWAGIREPFVAAMLEDCLPVKAYGKKDAVSSWGDLVSEDGFFIDPESLAMFFYFEAEDIVERYRSRQTDTRGIAYRWYLQYGLVKLSARQVLNHDKALRRTAYKRLRGISGPFVDVTQLLEASAAWDQVSEPVQEAFLSDSRLSQLRESKEDERVKQLQSSLF</sequence>
<dbReference type="InterPro" id="IPR014729">
    <property type="entry name" value="Rossmann-like_a/b/a_fold"/>
</dbReference>
<dbReference type="Proteomes" id="UP000006552">
    <property type="component" value="Plasmid 1"/>
</dbReference>
<gene>
    <name evidence="2" type="ORF">p1B69</name>
</gene>
<protein>
    <recommendedName>
        <fullName evidence="1">Phosphoadenosine phosphosulphate reductase domain-containing protein</fullName>
    </recommendedName>
</protein>
<dbReference type="KEGG" id="eba:p1B69"/>
<dbReference type="OrthoDB" id="9774475at2"/>
<dbReference type="AlphaFoldDB" id="Q5NXB8"/>
<dbReference type="InterPro" id="IPR002500">
    <property type="entry name" value="PAPS_reduct_dom"/>
</dbReference>
<dbReference type="GO" id="GO:0003824">
    <property type="term" value="F:catalytic activity"/>
    <property type="evidence" value="ECO:0007669"/>
    <property type="project" value="InterPro"/>
</dbReference>
<keyword evidence="3" id="KW-1185">Reference proteome</keyword>
<reference evidence="2 3" key="1">
    <citation type="journal article" date="2005" name="Arch. Microbiol.">
        <title>The genome sequence of an anaerobic aromatic-degrading denitrifying bacterium, strain EbN1.</title>
        <authorList>
            <person name="Rabus R."/>
            <person name="Kube M."/>
            <person name="Heider J."/>
            <person name="Beck A."/>
            <person name="Heitmann K."/>
            <person name="Widdel F."/>
            <person name="Reinhardt R."/>
        </authorList>
    </citation>
    <scope>NUCLEOTIDE SEQUENCE [LARGE SCALE GENOMIC DNA]</scope>
    <source>
        <strain evidence="2 3">EbN1</strain>
        <plasmid evidence="3">Plasmid pAzo1</plasmid>
    </source>
</reference>
<organism evidence="2 3">
    <name type="scientific">Aromatoleum aromaticum (strain DSM 19018 / LMG 30748 / EbN1)</name>
    <name type="common">Azoarcus sp. (strain EbN1)</name>
    <dbReference type="NCBI Taxonomy" id="76114"/>
    <lineage>
        <taxon>Bacteria</taxon>
        <taxon>Pseudomonadati</taxon>
        <taxon>Pseudomonadota</taxon>
        <taxon>Betaproteobacteria</taxon>
        <taxon>Rhodocyclales</taxon>
        <taxon>Rhodocyclaceae</taxon>
        <taxon>Aromatoleum</taxon>
    </lineage>
</organism>
<feature type="domain" description="Phosphoadenosine phosphosulphate reductase" evidence="1">
    <location>
        <begin position="36"/>
        <end position="218"/>
    </location>
</feature>
<evidence type="ECO:0000313" key="3">
    <source>
        <dbReference type="Proteomes" id="UP000006552"/>
    </source>
</evidence>
<dbReference type="SUPFAM" id="SSF52402">
    <property type="entry name" value="Adenine nucleotide alpha hydrolases-like"/>
    <property type="match status" value="1"/>
</dbReference>
<accession>Q5NXB8</accession>
<dbReference type="HOGENOM" id="CLU_019017_0_0_4"/>
<evidence type="ECO:0000259" key="1">
    <source>
        <dbReference type="Pfam" id="PF01507"/>
    </source>
</evidence>
<keyword evidence="2" id="KW-0614">Plasmid</keyword>
<evidence type="ECO:0000313" key="2">
    <source>
        <dbReference type="EMBL" id="CAI10296.1"/>
    </source>
</evidence>
<geneLocation type="plasmid" evidence="3">
    <name>pAzo1</name>
</geneLocation>
<dbReference type="Gene3D" id="3.40.50.620">
    <property type="entry name" value="HUPs"/>
    <property type="match status" value="1"/>
</dbReference>
<name>Q5NXB8_AROAE</name>
<proteinExistence type="predicted"/>
<dbReference type="RefSeq" id="WP_011254881.1">
    <property type="nucleotide sequence ID" value="NC_006823.1"/>
</dbReference>